<comment type="caution">
    <text evidence="2">The sequence shown here is derived from an EMBL/GenBank/DDBJ whole genome shotgun (WGS) entry which is preliminary data.</text>
</comment>
<evidence type="ECO:0000313" key="3">
    <source>
        <dbReference type="Proteomes" id="UP000192815"/>
    </source>
</evidence>
<dbReference type="EMBL" id="MUIO01000099">
    <property type="protein sequence ID" value="ORC56502.1"/>
    <property type="molecule type" value="Genomic_DNA"/>
</dbReference>
<feature type="transmembrane region" description="Helical" evidence="1">
    <location>
        <begin position="43"/>
        <end position="69"/>
    </location>
</feature>
<organism evidence="2 3">
    <name type="scientific">Pseudomonas floridensis</name>
    <dbReference type="NCBI Taxonomy" id="1958950"/>
    <lineage>
        <taxon>Bacteria</taxon>
        <taxon>Pseudomonadati</taxon>
        <taxon>Pseudomonadota</taxon>
        <taxon>Gammaproteobacteria</taxon>
        <taxon>Pseudomonadales</taxon>
        <taxon>Pseudomonadaceae</taxon>
        <taxon>Pseudomonas</taxon>
    </lineage>
</organism>
<feature type="transmembrane region" description="Helical" evidence="1">
    <location>
        <begin position="97"/>
        <end position="120"/>
    </location>
</feature>
<proteinExistence type="predicted"/>
<dbReference type="Proteomes" id="UP000192815">
    <property type="component" value="Unassembled WGS sequence"/>
</dbReference>
<keyword evidence="1" id="KW-0472">Membrane</keyword>
<keyword evidence="3" id="KW-1185">Reference proteome</keyword>
<accession>A0A1X0N227</accession>
<keyword evidence="1" id="KW-1133">Transmembrane helix</keyword>
<evidence type="ECO:0000313" key="2">
    <source>
        <dbReference type="EMBL" id="ORC56502.1"/>
    </source>
</evidence>
<feature type="transmembrane region" description="Helical" evidence="1">
    <location>
        <begin position="6"/>
        <end position="31"/>
    </location>
</feature>
<name>A0A1X0N227_9PSED</name>
<keyword evidence="1" id="KW-0812">Transmembrane</keyword>
<reference evidence="3" key="1">
    <citation type="submission" date="2017-02" db="EMBL/GenBank/DDBJ databases">
        <title>Pseudomonas floridae sp. nov., a novel pathogenic bacterial species isolated from tomato.</title>
        <authorList>
            <person name="Timilsina S."/>
            <person name="Vallad G.E."/>
            <person name="Jones J.B."/>
        </authorList>
    </citation>
    <scope>NUCLEOTIDE SEQUENCE [LARGE SCALE GENOMIC DNA]</scope>
    <source>
        <strain evidence="3">GEV388</strain>
    </source>
</reference>
<evidence type="ECO:0000256" key="1">
    <source>
        <dbReference type="SAM" id="Phobius"/>
    </source>
</evidence>
<protein>
    <submittedName>
        <fullName evidence="2">Uncharacterized protein</fullName>
    </submittedName>
</protein>
<sequence length="169" mass="19261">MRIIAAFSLVMTIILFAASLYIIWVSVLPIYGRLWRQAPIVEVQYIVFGVIPAPFIALVGIVTAAVALWTNKIFDPTQGSRAEIFQKTMVAMFFKTAFYVAIPLLALTTIWLMAIGYVLCNELRPSGSGWQTFWVNNQNYCFKPDTYIEDHWPCKVKDGKQYCYQADGR</sequence>
<dbReference type="AlphaFoldDB" id="A0A1X0N227"/>
<gene>
    <name evidence="2" type="ORF">BZK31_22895</name>
</gene>